<reference evidence="2" key="1">
    <citation type="submission" date="2020-08" db="EMBL/GenBank/DDBJ databases">
        <title>Multicomponent nature underlies the extraordinary mechanical properties of spider dragline silk.</title>
        <authorList>
            <person name="Kono N."/>
            <person name="Nakamura H."/>
            <person name="Mori M."/>
            <person name="Yoshida Y."/>
            <person name="Ohtoshi R."/>
            <person name="Malay A.D."/>
            <person name="Moran D.A.P."/>
            <person name="Tomita M."/>
            <person name="Numata K."/>
            <person name="Arakawa K."/>
        </authorList>
    </citation>
    <scope>NUCLEOTIDE SEQUENCE</scope>
</reference>
<sequence length="192" mass="21292">MNPPSTKRSRGALLRINVGGKVSEYHNLGSVSGKGVSGGQESRLRRILEFPLLNFKLILMFTLCSSFFCVGKKDECTPGFCEIMHCESLTGCEFPNSYIKRKGELCGCCDKCMMVKTEGEICNPVFNELIPPKIICAPGLECHENTLRCCKITPPKPLTSTTYAEDNMEVENSNSYSEENDDSAYEYGLDSL</sequence>
<organism evidence="2 3">
    <name type="scientific">Nephila pilipes</name>
    <name type="common">Giant wood spider</name>
    <name type="synonym">Nephila maculata</name>
    <dbReference type="NCBI Taxonomy" id="299642"/>
    <lineage>
        <taxon>Eukaryota</taxon>
        <taxon>Metazoa</taxon>
        <taxon>Ecdysozoa</taxon>
        <taxon>Arthropoda</taxon>
        <taxon>Chelicerata</taxon>
        <taxon>Arachnida</taxon>
        <taxon>Araneae</taxon>
        <taxon>Araneomorphae</taxon>
        <taxon>Entelegynae</taxon>
        <taxon>Araneoidea</taxon>
        <taxon>Nephilidae</taxon>
        <taxon>Nephila</taxon>
    </lineage>
</organism>
<comment type="caution">
    <text evidence="2">The sequence shown here is derived from an EMBL/GenBank/DDBJ whole genome shotgun (WGS) entry which is preliminary data.</text>
</comment>
<accession>A0A8X6UC83</accession>
<gene>
    <name evidence="2" type="primary">NCL1_33657</name>
    <name evidence="2" type="ORF">NPIL_35681</name>
</gene>
<feature type="region of interest" description="Disordered" evidence="1">
    <location>
        <begin position="169"/>
        <end position="192"/>
    </location>
</feature>
<dbReference type="OrthoDB" id="6432343at2759"/>
<dbReference type="EMBL" id="BMAW01027575">
    <property type="protein sequence ID" value="GFU02859.1"/>
    <property type="molecule type" value="Genomic_DNA"/>
</dbReference>
<dbReference type="Proteomes" id="UP000887013">
    <property type="component" value="Unassembled WGS sequence"/>
</dbReference>
<name>A0A8X6UC83_NEPPI</name>
<evidence type="ECO:0008006" key="4">
    <source>
        <dbReference type="Google" id="ProtNLM"/>
    </source>
</evidence>
<evidence type="ECO:0000313" key="2">
    <source>
        <dbReference type="EMBL" id="GFU02859.1"/>
    </source>
</evidence>
<evidence type="ECO:0000313" key="3">
    <source>
        <dbReference type="Proteomes" id="UP000887013"/>
    </source>
</evidence>
<keyword evidence="3" id="KW-1185">Reference proteome</keyword>
<protein>
    <recommendedName>
        <fullName evidence="4">IGFBP N-terminal domain-containing protein</fullName>
    </recommendedName>
</protein>
<dbReference type="AlphaFoldDB" id="A0A8X6UC83"/>
<proteinExistence type="predicted"/>
<evidence type="ECO:0000256" key="1">
    <source>
        <dbReference type="SAM" id="MobiDB-lite"/>
    </source>
</evidence>